<dbReference type="Gene3D" id="1.20.120.20">
    <property type="entry name" value="Apolipoprotein"/>
    <property type="match status" value="1"/>
</dbReference>
<sequence length="217" mass="23217">MANTSRNTNRTDEVRKAVSSATEQLRTPLLAALGAGNLASQAVADVVSKAKERVTETGEAARKNIEELPTEVTTLRERLDPAELRKVIDDYTEAALKLYNKLAETGEQAWDRFLAEPRVKDVLKQVEEVLHTAQDRVGEVSAEAKEKVEDVLGTVSKKARTGGEKVAEASEAAAGKVEHAPAPAKPAPKTTTSRTTSTTRRTSPAAKKPSGGSTTSK</sequence>
<organism evidence="2 3">
    <name type="scientific">Amycolatopsis pigmentata</name>
    <dbReference type="NCBI Taxonomy" id="450801"/>
    <lineage>
        <taxon>Bacteria</taxon>
        <taxon>Bacillati</taxon>
        <taxon>Actinomycetota</taxon>
        <taxon>Actinomycetes</taxon>
        <taxon>Pseudonocardiales</taxon>
        <taxon>Pseudonocardiaceae</taxon>
        <taxon>Amycolatopsis</taxon>
    </lineage>
</organism>
<proteinExistence type="predicted"/>
<gene>
    <name evidence="2" type="ORF">ACFSXZ_18765</name>
</gene>
<name>A0ABW5FUS2_9PSEU</name>
<protein>
    <recommendedName>
        <fullName evidence="4">Heparin binding hemagglutinin HbhA</fullName>
    </recommendedName>
</protein>
<evidence type="ECO:0000313" key="3">
    <source>
        <dbReference type="Proteomes" id="UP001597417"/>
    </source>
</evidence>
<evidence type="ECO:0008006" key="4">
    <source>
        <dbReference type="Google" id="ProtNLM"/>
    </source>
</evidence>
<comment type="caution">
    <text evidence="2">The sequence shown here is derived from an EMBL/GenBank/DDBJ whole genome shotgun (WGS) entry which is preliminary data.</text>
</comment>
<dbReference type="RefSeq" id="WP_378266309.1">
    <property type="nucleotide sequence ID" value="NZ_JBHUKR010000007.1"/>
</dbReference>
<accession>A0ABW5FUS2</accession>
<feature type="region of interest" description="Disordered" evidence="1">
    <location>
        <begin position="157"/>
        <end position="217"/>
    </location>
</feature>
<keyword evidence="3" id="KW-1185">Reference proteome</keyword>
<evidence type="ECO:0000256" key="1">
    <source>
        <dbReference type="SAM" id="MobiDB-lite"/>
    </source>
</evidence>
<feature type="region of interest" description="Disordered" evidence="1">
    <location>
        <begin position="1"/>
        <end position="20"/>
    </location>
</feature>
<feature type="compositionally biased region" description="Low complexity" evidence="1">
    <location>
        <begin position="187"/>
        <end position="207"/>
    </location>
</feature>
<reference evidence="3" key="1">
    <citation type="journal article" date="2019" name="Int. J. Syst. Evol. Microbiol.">
        <title>The Global Catalogue of Microorganisms (GCM) 10K type strain sequencing project: providing services to taxonomists for standard genome sequencing and annotation.</title>
        <authorList>
            <consortium name="The Broad Institute Genomics Platform"/>
            <consortium name="The Broad Institute Genome Sequencing Center for Infectious Disease"/>
            <person name="Wu L."/>
            <person name="Ma J."/>
        </authorList>
    </citation>
    <scope>NUCLEOTIDE SEQUENCE [LARGE SCALE GENOMIC DNA]</scope>
    <source>
        <strain evidence="3">CGMCC 4.7645</strain>
    </source>
</reference>
<dbReference type="EMBL" id="JBHUKR010000007">
    <property type="protein sequence ID" value="MFD2418369.1"/>
    <property type="molecule type" value="Genomic_DNA"/>
</dbReference>
<evidence type="ECO:0000313" key="2">
    <source>
        <dbReference type="EMBL" id="MFD2418369.1"/>
    </source>
</evidence>
<dbReference type="Proteomes" id="UP001597417">
    <property type="component" value="Unassembled WGS sequence"/>
</dbReference>